<proteinExistence type="predicted"/>
<evidence type="ECO:0000313" key="3">
    <source>
        <dbReference type="Proteomes" id="UP001153269"/>
    </source>
</evidence>
<evidence type="ECO:0000256" key="1">
    <source>
        <dbReference type="SAM" id="MobiDB-lite"/>
    </source>
</evidence>
<evidence type="ECO:0000313" key="2">
    <source>
        <dbReference type="EMBL" id="CAB1447446.1"/>
    </source>
</evidence>
<comment type="caution">
    <text evidence="2">The sequence shown here is derived from an EMBL/GenBank/DDBJ whole genome shotgun (WGS) entry which is preliminary data.</text>
</comment>
<dbReference type="EMBL" id="CADEAL010003947">
    <property type="protein sequence ID" value="CAB1447446.1"/>
    <property type="molecule type" value="Genomic_DNA"/>
</dbReference>
<feature type="region of interest" description="Disordered" evidence="1">
    <location>
        <begin position="1"/>
        <end position="26"/>
    </location>
</feature>
<organism evidence="2 3">
    <name type="scientific">Pleuronectes platessa</name>
    <name type="common">European plaice</name>
    <dbReference type="NCBI Taxonomy" id="8262"/>
    <lineage>
        <taxon>Eukaryota</taxon>
        <taxon>Metazoa</taxon>
        <taxon>Chordata</taxon>
        <taxon>Craniata</taxon>
        <taxon>Vertebrata</taxon>
        <taxon>Euteleostomi</taxon>
        <taxon>Actinopterygii</taxon>
        <taxon>Neopterygii</taxon>
        <taxon>Teleostei</taxon>
        <taxon>Neoteleostei</taxon>
        <taxon>Acanthomorphata</taxon>
        <taxon>Carangaria</taxon>
        <taxon>Pleuronectiformes</taxon>
        <taxon>Pleuronectoidei</taxon>
        <taxon>Pleuronectidae</taxon>
        <taxon>Pleuronectes</taxon>
    </lineage>
</organism>
<accession>A0A9N7VDJ3</accession>
<gene>
    <name evidence="2" type="ORF">PLEPLA_LOCUS35137</name>
</gene>
<reference evidence="2" key="1">
    <citation type="submission" date="2020-03" db="EMBL/GenBank/DDBJ databases">
        <authorList>
            <person name="Weist P."/>
        </authorList>
    </citation>
    <scope>NUCLEOTIDE SEQUENCE</scope>
</reference>
<name>A0A9N7VDJ3_PLEPL</name>
<sequence>MASARHVLRKHPNDPGTHLHTTTDPTGVPLIRHQSLSMVLKALTGLVLSQQAHHMIPHVDLGQNQIAAMKILPSYMGNFNSPLISLSSYPIDIYQVCHIILLLEACRSLPAT</sequence>
<dbReference type="AlphaFoldDB" id="A0A9N7VDJ3"/>
<dbReference type="Proteomes" id="UP001153269">
    <property type="component" value="Unassembled WGS sequence"/>
</dbReference>
<protein>
    <submittedName>
        <fullName evidence="2">Uncharacterized protein</fullName>
    </submittedName>
</protein>
<feature type="compositionally biased region" description="Basic residues" evidence="1">
    <location>
        <begin position="1"/>
        <end position="10"/>
    </location>
</feature>
<keyword evidence="3" id="KW-1185">Reference proteome</keyword>